<evidence type="ECO:0000256" key="1">
    <source>
        <dbReference type="SAM" id="Phobius"/>
    </source>
</evidence>
<proteinExistence type="predicted"/>
<accession>A0A914CVE9</accession>
<dbReference type="Proteomes" id="UP000887540">
    <property type="component" value="Unplaced"/>
</dbReference>
<name>A0A914CVE9_9BILA</name>
<protein>
    <submittedName>
        <fullName evidence="4">Uncharacterized protein</fullName>
    </submittedName>
</protein>
<evidence type="ECO:0000256" key="2">
    <source>
        <dbReference type="SAM" id="SignalP"/>
    </source>
</evidence>
<organism evidence="3 4">
    <name type="scientific">Acrobeloides nanus</name>
    <dbReference type="NCBI Taxonomy" id="290746"/>
    <lineage>
        <taxon>Eukaryota</taxon>
        <taxon>Metazoa</taxon>
        <taxon>Ecdysozoa</taxon>
        <taxon>Nematoda</taxon>
        <taxon>Chromadorea</taxon>
        <taxon>Rhabditida</taxon>
        <taxon>Tylenchina</taxon>
        <taxon>Cephalobomorpha</taxon>
        <taxon>Cephaloboidea</taxon>
        <taxon>Cephalobidae</taxon>
        <taxon>Acrobeloides</taxon>
    </lineage>
</organism>
<keyword evidence="2" id="KW-0732">Signal</keyword>
<evidence type="ECO:0000313" key="3">
    <source>
        <dbReference type="Proteomes" id="UP000887540"/>
    </source>
</evidence>
<keyword evidence="1" id="KW-0812">Transmembrane</keyword>
<keyword evidence="1" id="KW-1133">Transmembrane helix</keyword>
<feature type="signal peptide" evidence="2">
    <location>
        <begin position="1"/>
        <end position="18"/>
    </location>
</feature>
<dbReference type="WBParaSite" id="ACRNAN_scaffold1514.g10892.t1">
    <property type="protein sequence ID" value="ACRNAN_scaffold1514.g10892.t1"/>
    <property type="gene ID" value="ACRNAN_scaffold1514.g10892"/>
</dbReference>
<feature type="chain" id="PRO_5036862432" evidence="2">
    <location>
        <begin position="19"/>
        <end position="344"/>
    </location>
</feature>
<sequence length="344" mass="38359">MIHCLISLLIFVVRTVESGCSGSVDPSNYILGFQQQQGTPKTTSYSHVLTNSTSYNSFTCSQIINGVFLSSPSTNCSSPCLVTLTPYQDNNGSGYVDIAMLRPQDVINYPGYSVINNSSSLYCVMNKGDCGATIPLYEYYSETNSGKHQRSIKTMILDHYVGTQPENNDTSYNRSSSPLCYLVSVPTDSASISTIANKYPKNSANCNVPRFFGQTVSTTKTSRIHWNNYDYNDTNGDGEGDCCEYDGYTCCQNDPNCNYDKRCKQLWKWVLIWIGSSIISLAGFFLLCCIFWLCFGALCSNSNRGQRTINPYETGNIYRITVFPAPAPAYPTYTPTTVIRYMKY</sequence>
<feature type="transmembrane region" description="Helical" evidence="1">
    <location>
        <begin position="266"/>
        <end position="299"/>
    </location>
</feature>
<dbReference type="AlphaFoldDB" id="A0A914CVE9"/>
<evidence type="ECO:0000313" key="4">
    <source>
        <dbReference type="WBParaSite" id="ACRNAN_scaffold1514.g10892.t1"/>
    </source>
</evidence>
<reference evidence="4" key="1">
    <citation type="submission" date="2022-11" db="UniProtKB">
        <authorList>
            <consortium name="WormBaseParasite"/>
        </authorList>
    </citation>
    <scope>IDENTIFICATION</scope>
</reference>
<keyword evidence="3" id="KW-1185">Reference proteome</keyword>
<keyword evidence="1" id="KW-0472">Membrane</keyword>